<gene>
    <name evidence="2" type="ORF">KIN20_027197</name>
</gene>
<keyword evidence="1" id="KW-1133">Transmembrane helix</keyword>
<accession>A0AAD5QYZ4</accession>
<evidence type="ECO:0000313" key="3">
    <source>
        <dbReference type="Proteomes" id="UP001196413"/>
    </source>
</evidence>
<feature type="transmembrane region" description="Helical" evidence="1">
    <location>
        <begin position="95"/>
        <end position="116"/>
    </location>
</feature>
<organism evidence="2 3">
    <name type="scientific">Parelaphostrongylus tenuis</name>
    <name type="common">Meningeal worm</name>
    <dbReference type="NCBI Taxonomy" id="148309"/>
    <lineage>
        <taxon>Eukaryota</taxon>
        <taxon>Metazoa</taxon>
        <taxon>Ecdysozoa</taxon>
        <taxon>Nematoda</taxon>
        <taxon>Chromadorea</taxon>
        <taxon>Rhabditida</taxon>
        <taxon>Rhabditina</taxon>
        <taxon>Rhabditomorpha</taxon>
        <taxon>Strongyloidea</taxon>
        <taxon>Metastrongylidae</taxon>
        <taxon>Parelaphostrongylus</taxon>
    </lineage>
</organism>
<evidence type="ECO:0000256" key="1">
    <source>
        <dbReference type="SAM" id="Phobius"/>
    </source>
</evidence>
<feature type="transmembrane region" description="Helical" evidence="1">
    <location>
        <begin position="53"/>
        <end position="74"/>
    </location>
</feature>
<reference evidence="2" key="1">
    <citation type="submission" date="2021-06" db="EMBL/GenBank/DDBJ databases">
        <title>Parelaphostrongylus tenuis whole genome reference sequence.</title>
        <authorList>
            <person name="Garwood T.J."/>
            <person name="Larsen P.A."/>
            <person name="Fountain-Jones N.M."/>
            <person name="Garbe J.R."/>
            <person name="Macchietto M.G."/>
            <person name="Kania S.A."/>
            <person name="Gerhold R.W."/>
            <person name="Richards J.E."/>
            <person name="Wolf T.M."/>
        </authorList>
    </citation>
    <scope>NUCLEOTIDE SEQUENCE</scope>
    <source>
        <strain evidence="2">MNPRO001-30</strain>
        <tissue evidence="2">Meninges</tissue>
    </source>
</reference>
<sequence>MRKCTGAFRFVIWFALIDLLTGLATIYGGFYGIVSTFYGKTKDMMSPFKCMTIAFHITVWLFVDVYHLVVLSLLCFDRLLFILIPVPYLKVSRIYLNWAFFLLLGLLTCIAIIPAFSLPIESFQNNRFWCQHYAIWTT</sequence>
<proteinExistence type="predicted"/>
<keyword evidence="1" id="KW-0472">Membrane</keyword>
<keyword evidence="1" id="KW-0812">Transmembrane</keyword>
<name>A0AAD5QYZ4_PARTN</name>
<evidence type="ECO:0000313" key="2">
    <source>
        <dbReference type="EMBL" id="KAJ1366520.1"/>
    </source>
</evidence>
<dbReference type="AlphaFoldDB" id="A0AAD5QYZ4"/>
<feature type="transmembrane region" description="Helical" evidence="1">
    <location>
        <begin position="12"/>
        <end position="33"/>
    </location>
</feature>
<dbReference type="EMBL" id="JAHQIW010005575">
    <property type="protein sequence ID" value="KAJ1366520.1"/>
    <property type="molecule type" value="Genomic_DNA"/>
</dbReference>
<comment type="caution">
    <text evidence="2">The sequence shown here is derived from an EMBL/GenBank/DDBJ whole genome shotgun (WGS) entry which is preliminary data.</text>
</comment>
<protein>
    <submittedName>
        <fullName evidence="2">Uncharacterized protein</fullName>
    </submittedName>
</protein>
<keyword evidence="3" id="KW-1185">Reference proteome</keyword>
<dbReference type="Proteomes" id="UP001196413">
    <property type="component" value="Unassembled WGS sequence"/>
</dbReference>